<dbReference type="PANTHER" id="PTHR35276">
    <property type="entry name" value="S-ADENOSYL-L-METHIONINE-DEPENDENT METHYLTRANSFERASES SUPERFAMILY PROTEIN"/>
    <property type="match status" value="1"/>
</dbReference>
<gene>
    <name evidence="1" type="ORF">ADA01nite_27040</name>
</gene>
<sequence>MKTAHPTARARLPRVTEMAHRLLAERITAGDTVVDATAGNGYDTLFLAGLVGETGRVYAYDIQEAAIRATAERLDAAGVRNRVILRHASHTAIAELRASLQAVVFNLGYLPGSDKGVITQADSTLQAVQASLERLAPGGMVLLVVYQGHAGGEQEAEALEAYTRKLSPRDYLVLKYEYINPDNRPPYILAIERK</sequence>
<evidence type="ECO:0000313" key="1">
    <source>
        <dbReference type="EMBL" id="GEN35244.1"/>
    </source>
</evidence>
<dbReference type="Proteomes" id="UP000321157">
    <property type="component" value="Unassembled WGS sequence"/>
</dbReference>
<dbReference type="PANTHER" id="PTHR35276:SF1">
    <property type="entry name" value="TRNA (MNM(5)S(2)U34)-METHYLTRANSFERASE, CHLOROPLASTIC"/>
    <property type="match status" value="1"/>
</dbReference>
<comment type="caution">
    <text evidence="1">The sequence shown here is derived from an EMBL/GenBank/DDBJ whole genome shotgun (WGS) entry which is preliminary data.</text>
</comment>
<reference evidence="1 2" key="1">
    <citation type="submission" date="2019-07" db="EMBL/GenBank/DDBJ databases">
        <title>Whole genome shotgun sequence of Aneurinibacillus danicus NBRC 102444.</title>
        <authorList>
            <person name="Hosoyama A."/>
            <person name="Uohara A."/>
            <person name="Ohji S."/>
            <person name="Ichikawa N."/>
        </authorList>
    </citation>
    <scope>NUCLEOTIDE SEQUENCE [LARGE SCALE GENOMIC DNA]</scope>
    <source>
        <strain evidence="1 2">NBRC 102444</strain>
    </source>
</reference>
<dbReference type="RefSeq" id="WP_371863562.1">
    <property type="nucleotide sequence ID" value="NZ_BJXX01000123.1"/>
</dbReference>
<dbReference type="GO" id="GO:0008168">
    <property type="term" value="F:methyltransferase activity"/>
    <property type="evidence" value="ECO:0007669"/>
    <property type="project" value="UniProtKB-KW"/>
</dbReference>
<proteinExistence type="predicted"/>
<evidence type="ECO:0000313" key="2">
    <source>
        <dbReference type="Proteomes" id="UP000321157"/>
    </source>
</evidence>
<dbReference type="AlphaFoldDB" id="A0A511V8J2"/>
<dbReference type="InterPro" id="IPR029063">
    <property type="entry name" value="SAM-dependent_MTases_sf"/>
</dbReference>
<dbReference type="InterPro" id="IPR010719">
    <property type="entry name" value="MnmM_MeTrfase"/>
</dbReference>
<dbReference type="EMBL" id="BJXX01000123">
    <property type="protein sequence ID" value="GEN35244.1"/>
    <property type="molecule type" value="Genomic_DNA"/>
</dbReference>
<keyword evidence="1" id="KW-0489">Methyltransferase</keyword>
<dbReference type="Gene3D" id="3.40.50.150">
    <property type="entry name" value="Vaccinia Virus protein VP39"/>
    <property type="match status" value="1"/>
</dbReference>
<dbReference type="SUPFAM" id="SSF53335">
    <property type="entry name" value="S-adenosyl-L-methionine-dependent methyltransferases"/>
    <property type="match status" value="1"/>
</dbReference>
<organism evidence="1 2">
    <name type="scientific">Aneurinibacillus danicus</name>
    <dbReference type="NCBI Taxonomy" id="267746"/>
    <lineage>
        <taxon>Bacteria</taxon>
        <taxon>Bacillati</taxon>
        <taxon>Bacillota</taxon>
        <taxon>Bacilli</taxon>
        <taxon>Bacillales</taxon>
        <taxon>Paenibacillaceae</taxon>
        <taxon>Aneurinibacillus group</taxon>
        <taxon>Aneurinibacillus</taxon>
    </lineage>
</organism>
<dbReference type="GO" id="GO:0032259">
    <property type="term" value="P:methylation"/>
    <property type="evidence" value="ECO:0007669"/>
    <property type="project" value="UniProtKB-KW"/>
</dbReference>
<keyword evidence="1" id="KW-0808">Transferase</keyword>
<accession>A0A511V8J2</accession>
<dbReference type="CDD" id="cd02440">
    <property type="entry name" value="AdoMet_MTases"/>
    <property type="match status" value="1"/>
</dbReference>
<protein>
    <submittedName>
        <fullName evidence="1">rRNA methyltransferase</fullName>
    </submittedName>
</protein>
<name>A0A511V8J2_9BACL</name>
<keyword evidence="2" id="KW-1185">Reference proteome</keyword>
<dbReference type="Pfam" id="PF06962">
    <property type="entry name" value="rRNA_methylase"/>
    <property type="match status" value="1"/>
</dbReference>